<keyword evidence="2" id="KW-0812">Transmembrane</keyword>
<gene>
    <name evidence="4" type="ORF">GCM10023093_06540</name>
</gene>
<evidence type="ECO:0000259" key="3">
    <source>
        <dbReference type="Pfam" id="PF01433"/>
    </source>
</evidence>
<feature type="transmembrane region" description="Helical" evidence="2">
    <location>
        <begin position="20"/>
        <end position="41"/>
    </location>
</feature>
<reference evidence="5" key="1">
    <citation type="journal article" date="2019" name="Int. J. Syst. Evol. Microbiol.">
        <title>The Global Catalogue of Microorganisms (GCM) 10K type strain sequencing project: providing services to taxonomists for standard genome sequencing and annotation.</title>
        <authorList>
            <consortium name="The Broad Institute Genomics Platform"/>
            <consortium name="The Broad Institute Genome Sequencing Center for Infectious Disease"/>
            <person name="Wu L."/>
            <person name="Ma J."/>
        </authorList>
    </citation>
    <scope>NUCLEOTIDE SEQUENCE [LARGE SCALE GENOMIC DNA]</scope>
    <source>
        <strain evidence="5">JCM 32105</strain>
    </source>
</reference>
<feature type="transmembrane region" description="Helical" evidence="2">
    <location>
        <begin position="337"/>
        <end position="354"/>
    </location>
</feature>
<feature type="transmembrane region" description="Helical" evidence="2">
    <location>
        <begin position="579"/>
        <end position="598"/>
    </location>
</feature>
<dbReference type="SUPFAM" id="SSF55486">
    <property type="entry name" value="Metalloproteases ('zincins'), catalytic domain"/>
    <property type="match status" value="1"/>
</dbReference>
<evidence type="ECO:0000313" key="5">
    <source>
        <dbReference type="Proteomes" id="UP001500067"/>
    </source>
</evidence>
<dbReference type="Proteomes" id="UP001500067">
    <property type="component" value="Unassembled WGS sequence"/>
</dbReference>
<dbReference type="InterPro" id="IPR014782">
    <property type="entry name" value="Peptidase_M1_dom"/>
</dbReference>
<evidence type="ECO:0000256" key="1">
    <source>
        <dbReference type="SAM" id="MobiDB-lite"/>
    </source>
</evidence>
<sequence>MFSSIFSFEVRRLLRSASTYIYFVVLIAVTAFVAMLAGGMFPEAKFAFGGEKIYANAPVIVDAFFSFINNYVGLIIIVAIVGNAVLKDFKFNTYSMIFTTPVTRFNYLSGRFAASMMVAMLVLTGPAFGLMIGYAMPGLNPDRIGAFMLAPYIHTYWQTIVPNTLIFGSIFFAVSLISRDILVIWLSLIAFFVANGVASSTFSSLELRSVAALADPMGTFAKRTLTRYWSTHDKNHQVMPMEGLFLVNRLLWLGISVGIWAIGYRFFSFSSTPRRISFRAPRPTVASGKMSFVPAFFRKGSLPHTNPDHSTRAMLQNMWGLSVNECKTLIRNTSFRIILSFGMTLLLLVSTQIGKIYDTTTYPVTYTVVEYFSGTFNLFMVILTILFSGELVWRAREHRMSNILDALPVPNWVFYISKLSGLLFMQVILQTIVVICGMIVQVSKGYTNFEIGVYIKYAYGFGLIDLWLLSVLAIFIQTLSSNKFLGYFIVALFYFWNSTFASLVLKHKLFIFSSDPGIMYSDMNAFGHLTYPYFIFKLYWGALSVALAGLTSLLWARGTEKKLGLRLADARHKENRRSWVLVAGALLVFIGCGSFIYYNTDVLNKNLTDTEQEKKSVDYEKRFARYKGIPQPKITDVKLNVDIYPQQRSLHTAGTYVLQNKTDVPVDSIHILMPEDIKVRSMTLARSAKQVYYDSTVSYRILRLDQPLRPGDTLTLSFVIDMVSKGIEHSFDGLSKPLYNGTFVNNRSFLPMIGYSTDFELSDNSDRKKYGLGYRATGNAIGDTVAWKRNLFIHDADFVTLEVTMSTVPDQIAVAPGYLLREWSANGRRYFHYKMDNPILNFYSFMSARYKVKKDKWNNTNIEIYYHPGHEYNLDRMIGGIKKSLTYYTQVFSPYQHRQVRILEFPRYATFAQSFPNTIPFSEGLGFIADVTADKDNVDYPFYVTAHEVAHQWFAHQVIGADVEGSNLLSESLAQYGSIMVLEREYGEEKLRKFLKIEMDKYLSTRSSESEKERPWMYADVGQGYILYQKGGIQMHALNKYLGEDSMNHAIKRFIDKYAFQGPPYPTTRELVNAIRQSTPDSMQYFVTDAFEKITLYDNKLTEAKLKGAEGNYSVDVTVDSKKMYADSTGKETDAPGSNYVEIGVYKKTVGASEGRKKLAYIAKYKLAPGVNKLNIPLTFKPYQVIVDPRVLLIDRKQDDNEMYIDKDEKGEKKESSGSSVRAQRG</sequence>
<keyword evidence="4" id="KW-0031">Aminopeptidase</keyword>
<comment type="caution">
    <text evidence="4">The sequence shown here is derived from an EMBL/GenBank/DDBJ whole genome shotgun (WGS) entry which is preliminary data.</text>
</comment>
<dbReference type="InterPro" id="IPR027268">
    <property type="entry name" value="Peptidase_M4/M1_CTD_sf"/>
</dbReference>
<feature type="transmembrane region" description="Helical" evidence="2">
    <location>
        <begin position="454"/>
        <end position="477"/>
    </location>
</feature>
<feature type="transmembrane region" description="Helical" evidence="2">
    <location>
        <begin position="250"/>
        <end position="267"/>
    </location>
</feature>
<feature type="transmembrane region" description="Helical" evidence="2">
    <location>
        <begin position="374"/>
        <end position="393"/>
    </location>
</feature>
<protein>
    <submittedName>
        <fullName evidence="4">M1 family aminopeptidase</fullName>
    </submittedName>
</protein>
<dbReference type="GO" id="GO:0004177">
    <property type="term" value="F:aminopeptidase activity"/>
    <property type="evidence" value="ECO:0007669"/>
    <property type="project" value="UniProtKB-KW"/>
</dbReference>
<feature type="transmembrane region" description="Helical" evidence="2">
    <location>
        <begin position="422"/>
        <end position="442"/>
    </location>
</feature>
<keyword evidence="4" id="KW-0645">Protease</keyword>
<feature type="domain" description="Peptidase M1 membrane alanine aminopeptidase" evidence="3">
    <location>
        <begin position="882"/>
        <end position="1084"/>
    </location>
</feature>
<dbReference type="PANTHER" id="PTHR43471">
    <property type="entry name" value="ABC TRANSPORTER PERMEASE"/>
    <property type="match status" value="1"/>
</dbReference>
<feature type="transmembrane region" description="Helical" evidence="2">
    <location>
        <begin position="484"/>
        <end position="505"/>
    </location>
</feature>
<evidence type="ECO:0000313" key="4">
    <source>
        <dbReference type="EMBL" id="GAA4461605.1"/>
    </source>
</evidence>
<dbReference type="EMBL" id="BAABFA010000005">
    <property type="protein sequence ID" value="GAA4461605.1"/>
    <property type="molecule type" value="Genomic_DNA"/>
</dbReference>
<feature type="transmembrane region" description="Helical" evidence="2">
    <location>
        <begin position="156"/>
        <end position="174"/>
    </location>
</feature>
<dbReference type="Gene3D" id="1.10.390.10">
    <property type="entry name" value="Neutral Protease Domain 2"/>
    <property type="match status" value="1"/>
</dbReference>
<feature type="transmembrane region" description="Helical" evidence="2">
    <location>
        <begin position="53"/>
        <end position="86"/>
    </location>
</feature>
<feature type="region of interest" description="Disordered" evidence="1">
    <location>
        <begin position="1203"/>
        <end position="1226"/>
    </location>
</feature>
<accession>A0ABP8N898</accession>
<keyword evidence="2" id="KW-0472">Membrane</keyword>
<dbReference type="Pfam" id="PF12730">
    <property type="entry name" value="ABC2_membrane_4"/>
    <property type="match status" value="1"/>
</dbReference>
<feature type="compositionally biased region" description="Basic and acidic residues" evidence="1">
    <location>
        <begin position="1203"/>
        <end position="1216"/>
    </location>
</feature>
<feature type="transmembrane region" description="Helical" evidence="2">
    <location>
        <begin position="538"/>
        <end position="558"/>
    </location>
</feature>
<evidence type="ECO:0000256" key="2">
    <source>
        <dbReference type="SAM" id="Phobius"/>
    </source>
</evidence>
<keyword evidence="5" id="KW-1185">Reference proteome</keyword>
<name>A0ABP8N898_9BACT</name>
<keyword evidence="2" id="KW-1133">Transmembrane helix</keyword>
<dbReference type="RefSeq" id="WP_345078483.1">
    <property type="nucleotide sequence ID" value="NZ_BAABFA010000005.1"/>
</dbReference>
<feature type="transmembrane region" description="Helical" evidence="2">
    <location>
        <begin position="181"/>
        <end position="198"/>
    </location>
</feature>
<proteinExistence type="predicted"/>
<organism evidence="4 5">
    <name type="scientific">Nemorincola caseinilytica</name>
    <dbReference type="NCBI Taxonomy" id="2054315"/>
    <lineage>
        <taxon>Bacteria</taxon>
        <taxon>Pseudomonadati</taxon>
        <taxon>Bacteroidota</taxon>
        <taxon>Chitinophagia</taxon>
        <taxon>Chitinophagales</taxon>
        <taxon>Chitinophagaceae</taxon>
        <taxon>Nemorincola</taxon>
    </lineage>
</organism>
<dbReference type="Pfam" id="PF01433">
    <property type="entry name" value="Peptidase_M1"/>
    <property type="match status" value="1"/>
</dbReference>
<keyword evidence="4" id="KW-0378">Hydrolase</keyword>
<feature type="transmembrane region" description="Helical" evidence="2">
    <location>
        <begin position="112"/>
        <end position="136"/>
    </location>
</feature>